<organism evidence="2 3">
    <name type="scientific">Rubus argutus</name>
    <name type="common">Southern blackberry</name>
    <dbReference type="NCBI Taxonomy" id="59490"/>
    <lineage>
        <taxon>Eukaryota</taxon>
        <taxon>Viridiplantae</taxon>
        <taxon>Streptophyta</taxon>
        <taxon>Embryophyta</taxon>
        <taxon>Tracheophyta</taxon>
        <taxon>Spermatophyta</taxon>
        <taxon>Magnoliopsida</taxon>
        <taxon>eudicotyledons</taxon>
        <taxon>Gunneridae</taxon>
        <taxon>Pentapetalae</taxon>
        <taxon>rosids</taxon>
        <taxon>fabids</taxon>
        <taxon>Rosales</taxon>
        <taxon>Rosaceae</taxon>
        <taxon>Rosoideae</taxon>
        <taxon>Rosoideae incertae sedis</taxon>
        <taxon>Rubus</taxon>
    </lineage>
</organism>
<dbReference type="EMBL" id="JBEDUW010000172">
    <property type="protein sequence ID" value="KAK9905172.1"/>
    <property type="molecule type" value="Genomic_DNA"/>
</dbReference>
<dbReference type="Proteomes" id="UP001457282">
    <property type="component" value="Unassembled WGS sequence"/>
</dbReference>
<accession>A0AAW1VQ63</accession>
<proteinExistence type="predicted"/>
<keyword evidence="1" id="KW-1133">Transmembrane helix</keyword>
<keyword evidence="3" id="KW-1185">Reference proteome</keyword>
<feature type="transmembrane region" description="Helical" evidence="1">
    <location>
        <begin position="20"/>
        <end position="42"/>
    </location>
</feature>
<comment type="caution">
    <text evidence="2">The sequence shown here is derived from an EMBL/GenBank/DDBJ whole genome shotgun (WGS) entry which is preliminary data.</text>
</comment>
<evidence type="ECO:0000313" key="3">
    <source>
        <dbReference type="Proteomes" id="UP001457282"/>
    </source>
</evidence>
<sequence length="110" mass="12324">MYAYKMVSFPSHSTGGSHTISVWHSVFLLLLMKIQVSFYTVASFSICCNHALEVYKFSVNGVAEFLVKGNTTSMQEYDWLEFISPLLARVAPMDRCSCILMGMDPPAQLS</sequence>
<evidence type="ECO:0000256" key="1">
    <source>
        <dbReference type="SAM" id="Phobius"/>
    </source>
</evidence>
<keyword evidence="1" id="KW-0472">Membrane</keyword>
<name>A0AAW1VQ63_RUBAR</name>
<keyword evidence="1" id="KW-0812">Transmembrane</keyword>
<gene>
    <name evidence="2" type="ORF">M0R45_000454</name>
</gene>
<protein>
    <submittedName>
        <fullName evidence="2">Uncharacterized protein</fullName>
    </submittedName>
</protein>
<reference evidence="2 3" key="1">
    <citation type="journal article" date="2023" name="G3 (Bethesda)">
        <title>A chromosome-length genome assembly and annotation of blackberry (Rubus argutus, cv. 'Hillquist').</title>
        <authorList>
            <person name="Bruna T."/>
            <person name="Aryal R."/>
            <person name="Dudchenko O."/>
            <person name="Sargent D.J."/>
            <person name="Mead D."/>
            <person name="Buti M."/>
            <person name="Cavallini A."/>
            <person name="Hytonen T."/>
            <person name="Andres J."/>
            <person name="Pham M."/>
            <person name="Weisz D."/>
            <person name="Mascagni F."/>
            <person name="Usai G."/>
            <person name="Natali L."/>
            <person name="Bassil N."/>
            <person name="Fernandez G.E."/>
            <person name="Lomsadze A."/>
            <person name="Armour M."/>
            <person name="Olukolu B."/>
            <person name="Poorten T."/>
            <person name="Britton C."/>
            <person name="Davik J."/>
            <person name="Ashrafi H."/>
            <person name="Aiden E.L."/>
            <person name="Borodovsky M."/>
            <person name="Worthington M."/>
        </authorList>
    </citation>
    <scope>NUCLEOTIDE SEQUENCE [LARGE SCALE GENOMIC DNA]</scope>
    <source>
        <strain evidence="2">PI 553951</strain>
    </source>
</reference>
<dbReference type="AlphaFoldDB" id="A0AAW1VQ63"/>
<evidence type="ECO:0000313" key="2">
    <source>
        <dbReference type="EMBL" id="KAK9905172.1"/>
    </source>
</evidence>